<proteinExistence type="predicted"/>
<comment type="caution">
    <text evidence="4">The sequence shown here is derived from an EMBL/GenBank/DDBJ whole genome shotgun (WGS) entry which is preliminary data.</text>
</comment>
<dbReference type="EMBL" id="CAXKWB010072722">
    <property type="protein sequence ID" value="CAL4196267.1"/>
    <property type="molecule type" value="Genomic_DNA"/>
</dbReference>
<dbReference type="Proteomes" id="UP001497623">
    <property type="component" value="Unassembled WGS sequence"/>
</dbReference>
<dbReference type="Pfam" id="PF09292">
    <property type="entry name" value="Neil1-DNA_bind"/>
    <property type="match status" value="1"/>
</dbReference>
<feature type="non-terminal residue" evidence="4">
    <location>
        <position position="1"/>
    </location>
</feature>
<dbReference type="InterPro" id="IPR015371">
    <property type="entry name" value="Endonuclease-VIII_DNA-bd"/>
</dbReference>
<evidence type="ECO:0000256" key="1">
    <source>
        <dbReference type="SAM" id="Coils"/>
    </source>
</evidence>
<dbReference type="AlphaFoldDB" id="A0AAV2SG51"/>
<accession>A0AAV2SG51</accession>
<keyword evidence="5" id="KW-1185">Reference proteome</keyword>
<protein>
    <recommendedName>
        <fullName evidence="3">Endonuclease VIII-like 1 DNA binding domain-containing protein</fullName>
    </recommendedName>
</protein>
<sequence>DWLQCYYVDGMKNMADHKKRTIWFTGEPGPLVPKDVKQRKKVTRSKANKRTSKDDDSSIGEKEDKKVVKKLKEENQNNKKKVSVIKTEKKQIDTLENKYVKKRTSWKLSSQKNIRKDKTWNDATTKVEVTDENCFPQHINNR</sequence>
<feature type="compositionally biased region" description="Basic and acidic residues" evidence="2">
    <location>
        <begin position="51"/>
        <end position="66"/>
    </location>
</feature>
<reference evidence="4 5" key="1">
    <citation type="submission" date="2024-05" db="EMBL/GenBank/DDBJ databases">
        <authorList>
            <person name="Wallberg A."/>
        </authorList>
    </citation>
    <scope>NUCLEOTIDE SEQUENCE [LARGE SCALE GENOMIC DNA]</scope>
</reference>
<gene>
    <name evidence="4" type="ORF">MNOR_LOCUS37161</name>
</gene>
<evidence type="ECO:0000313" key="4">
    <source>
        <dbReference type="EMBL" id="CAL4196267.1"/>
    </source>
</evidence>
<name>A0AAV2SG51_MEGNR</name>
<feature type="region of interest" description="Disordered" evidence="2">
    <location>
        <begin position="25"/>
        <end position="66"/>
    </location>
</feature>
<keyword evidence="1" id="KW-0175">Coiled coil</keyword>
<evidence type="ECO:0000313" key="5">
    <source>
        <dbReference type="Proteomes" id="UP001497623"/>
    </source>
</evidence>
<feature type="compositionally biased region" description="Basic residues" evidence="2">
    <location>
        <begin position="37"/>
        <end position="50"/>
    </location>
</feature>
<dbReference type="SUPFAM" id="SSF57716">
    <property type="entry name" value="Glucocorticoid receptor-like (DNA-binding domain)"/>
    <property type="match status" value="1"/>
</dbReference>
<feature type="domain" description="Endonuclease VIII-like 1 DNA binding" evidence="3">
    <location>
        <begin position="1"/>
        <end position="33"/>
    </location>
</feature>
<feature type="non-terminal residue" evidence="4">
    <location>
        <position position="142"/>
    </location>
</feature>
<evidence type="ECO:0000256" key="2">
    <source>
        <dbReference type="SAM" id="MobiDB-lite"/>
    </source>
</evidence>
<feature type="coiled-coil region" evidence="1">
    <location>
        <begin position="68"/>
        <end position="105"/>
    </location>
</feature>
<evidence type="ECO:0000259" key="3">
    <source>
        <dbReference type="Pfam" id="PF09292"/>
    </source>
</evidence>
<organism evidence="4 5">
    <name type="scientific">Meganyctiphanes norvegica</name>
    <name type="common">Northern krill</name>
    <name type="synonym">Thysanopoda norvegica</name>
    <dbReference type="NCBI Taxonomy" id="48144"/>
    <lineage>
        <taxon>Eukaryota</taxon>
        <taxon>Metazoa</taxon>
        <taxon>Ecdysozoa</taxon>
        <taxon>Arthropoda</taxon>
        <taxon>Crustacea</taxon>
        <taxon>Multicrustacea</taxon>
        <taxon>Malacostraca</taxon>
        <taxon>Eumalacostraca</taxon>
        <taxon>Eucarida</taxon>
        <taxon>Euphausiacea</taxon>
        <taxon>Euphausiidae</taxon>
        <taxon>Meganyctiphanes</taxon>
    </lineage>
</organism>
<dbReference type="Gene3D" id="1.10.8.50">
    <property type="match status" value="1"/>
</dbReference>